<comment type="miscellaneous">
    <text evidence="2">Reaction mechanism of ThiL seems to utilize a direct, inline transfer of the gamma-phosphate of ATP to TMP rather than a phosphorylated enzyme intermediate.</text>
</comment>
<evidence type="ECO:0000259" key="3">
    <source>
        <dbReference type="Pfam" id="PF00586"/>
    </source>
</evidence>
<dbReference type="HAMAP" id="MF_02128">
    <property type="entry name" value="TMP_kinase"/>
    <property type="match status" value="1"/>
</dbReference>
<evidence type="ECO:0000313" key="6">
    <source>
        <dbReference type="Proteomes" id="UP000636891"/>
    </source>
</evidence>
<feature type="binding site" evidence="2">
    <location>
        <position position="237"/>
    </location>
    <ligand>
        <name>ATP</name>
        <dbReference type="ChEBI" id="CHEBI:30616"/>
    </ligand>
</feature>
<dbReference type="InterPro" id="IPR016188">
    <property type="entry name" value="PurM-like_N"/>
</dbReference>
<gene>
    <name evidence="2 5" type="primary">thiL</name>
    <name evidence="5" type="ORF">H8S08_01960</name>
</gene>
<keyword evidence="6" id="KW-1185">Reference proteome</keyword>
<comment type="function">
    <text evidence="2">Catalyzes the ATP-dependent phosphorylation of thiamine-monophosphate (TMP) to form thiamine-pyrophosphate (TPP), the active form of vitamin B1.</text>
</comment>
<comment type="similarity">
    <text evidence="2">Belongs to the thiamine-monophosphate kinase family.</text>
</comment>
<feature type="binding site" evidence="2">
    <location>
        <position position="288"/>
    </location>
    <ligand>
        <name>substrate</name>
    </ligand>
</feature>
<feature type="binding site" evidence="2">
    <location>
        <position position="158"/>
    </location>
    <ligand>
        <name>ATP</name>
        <dbReference type="ChEBI" id="CHEBI:30616"/>
    </ligand>
</feature>
<name>A0ABR7CJG9_9BACT</name>
<evidence type="ECO:0000313" key="5">
    <source>
        <dbReference type="EMBL" id="MBC5615787.1"/>
    </source>
</evidence>
<dbReference type="Gene3D" id="3.30.1330.10">
    <property type="entry name" value="PurM-like, N-terminal domain"/>
    <property type="match status" value="1"/>
</dbReference>
<feature type="binding site" evidence="2">
    <location>
        <position position="84"/>
    </location>
    <ligand>
        <name>Mg(2+)</name>
        <dbReference type="ChEBI" id="CHEBI:18420"/>
        <label>3</label>
    </ligand>
</feature>
<keyword evidence="2 5" id="KW-0418">Kinase</keyword>
<dbReference type="InterPro" id="IPR036921">
    <property type="entry name" value="PurM-like_N_sf"/>
</dbReference>
<dbReference type="SUPFAM" id="SSF56042">
    <property type="entry name" value="PurM C-terminal domain-like"/>
    <property type="match status" value="1"/>
</dbReference>
<dbReference type="Gene3D" id="3.90.650.10">
    <property type="entry name" value="PurM-like C-terminal domain"/>
    <property type="match status" value="1"/>
</dbReference>
<evidence type="ECO:0000256" key="1">
    <source>
        <dbReference type="ARBA" id="ARBA00022977"/>
    </source>
</evidence>
<feature type="binding site" evidence="2">
    <location>
        <position position="55"/>
    </location>
    <ligand>
        <name>Mg(2+)</name>
        <dbReference type="ChEBI" id="CHEBI:18420"/>
        <label>2</label>
    </ligand>
</feature>
<keyword evidence="2" id="KW-0547">Nucleotide-binding</keyword>
<dbReference type="NCBIfam" id="TIGR01379">
    <property type="entry name" value="thiL"/>
    <property type="match status" value="1"/>
</dbReference>
<feature type="binding site" evidence="2">
    <location>
        <position position="238"/>
    </location>
    <ligand>
        <name>Mg(2+)</name>
        <dbReference type="ChEBI" id="CHEBI:18420"/>
        <label>5</label>
    </ligand>
</feature>
<comment type="caution">
    <text evidence="2">Lacks conserved residue(s) required for the propagation of feature annotation.</text>
</comment>
<dbReference type="RefSeq" id="WP_118458503.1">
    <property type="nucleotide sequence ID" value="NZ_JACOOK010000001.1"/>
</dbReference>
<keyword evidence="2 5" id="KW-0808">Transferase</keyword>
<dbReference type="SUPFAM" id="SSF55326">
    <property type="entry name" value="PurM N-terminal domain-like"/>
    <property type="match status" value="1"/>
</dbReference>
<feature type="binding site" evidence="2">
    <location>
        <position position="84"/>
    </location>
    <ligand>
        <name>Mg(2+)</name>
        <dbReference type="ChEBI" id="CHEBI:18420"/>
        <label>4</label>
    </ligand>
</feature>
<feature type="binding site" evidence="2">
    <location>
        <position position="132"/>
    </location>
    <ligand>
        <name>Mg(2+)</name>
        <dbReference type="ChEBI" id="CHEBI:18420"/>
        <label>1</label>
    </ligand>
</feature>
<dbReference type="GO" id="GO:0009030">
    <property type="term" value="F:thiamine-phosphate kinase activity"/>
    <property type="evidence" value="ECO:0007669"/>
    <property type="project" value="UniProtKB-EC"/>
</dbReference>
<dbReference type="CDD" id="cd02194">
    <property type="entry name" value="ThiL"/>
    <property type="match status" value="1"/>
</dbReference>
<feature type="binding site" evidence="2">
    <location>
        <position position="235"/>
    </location>
    <ligand>
        <name>Mg(2+)</name>
        <dbReference type="ChEBI" id="CHEBI:18420"/>
        <label>3</label>
    </ligand>
</feature>
<keyword evidence="2" id="KW-0479">Metal-binding</keyword>
<organism evidence="5 6">
    <name type="scientific">Alistipes hominis</name>
    <dbReference type="NCBI Taxonomy" id="2763015"/>
    <lineage>
        <taxon>Bacteria</taxon>
        <taxon>Pseudomonadati</taxon>
        <taxon>Bacteroidota</taxon>
        <taxon>Bacteroidia</taxon>
        <taxon>Bacteroidales</taxon>
        <taxon>Rikenellaceae</taxon>
        <taxon>Alistipes</taxon>
    </lineage>
</organism>
<dbReference type="PANTHER" id="PTHR30270">
    <property type="entry name" value="THIAMINE-MONOPHOSPHATE KINASE"/>
    <property type="match status" value="1"/>
</dbReference>
<feature type="binding site" evidence="2">
    <location>
        <position position="84"/>
    </location>
    <ligand>
        <name>Mg(2+)</name>
        <dbReference type="ChEBI" id="CHEBI:18420"/>
        <label>2</label>
    </ligand>
</feature>
<feature type="binding site" evidence="2">
    <location>
        <position position="53"/>
    </location>
    <ligand>
        <name>Mg(2+)</name>
        <dbReference type="ChEBI" id="CHEBI:18420"/>
        <label>4</label>
    </ligand>
</feature>
<feature type="binding site" evidence="2">
    <location>
        <position position="62"/>
    </location>
    <ligand>
        <name>substrate</name>
    </ligand>
</feature>
<comment type="pathway">
    <text evidence="2">Cofactor biosynthesis; thiamine diphosphate biosynthesis; thiamine diphosphate from thiamine phosphate: step 1/1.</text>
</comment>
<keyword evidence="2" id="KW-0460">Magnesium</keyword>
<protein>
    <recommendedName>
        <fullName evidence="2">Thiamine-monophosphate kinase</fullName>
        <shortName evidence="2">TMP kinase</shortName>
        <shortName evidence="2">Thiamine-phosphate kinase</shortName>
        <ecNumber evidence="2">2.7.4.16</ecNumber>
    </recommendedName>
</protein>
<dbReference type="EC" id="2.7.4.16" evidence="2"/>
<feature type="binding site" evidence="2">
    <location>
        <position position="54"/>
    </location>
    <ligand>
        <name>Mg(2+)</name>
        <dbReference type="ChEBI" id="CHEBI:18420"/>
        <label>1</label>
    </ligand>
</feature>
<feature type="binding site" evidence="2">
    <location>
        <position position="39"/>
    </location>
    <ligand>
        <name>Mg(2+)</name>
        <dbReference type="ChEBI" id="CHEBI:18420"/>
        <label>4</label>
    </ligand>
</feature>
<sequence>MDDTKRTEIAELGEFGLIDRICAPFEPQQKTTVKGCGDDAAVLDAGDRYGLVSTDLMLEGVHFDLTYFPLQHLGYKAVVVAVSDILAMNGTPRQVLVSLGISSRFSVEMIDRFYEGVRAACSDFKTDLVGGDTSASVNGLTISVTATGDVDKDKIAYRSGAGANDLICLTGDLGAAYMGLHLLEREKRACDGHPNPEPKFEGYEYILRRQLKPDARVDVVEKLAQSGIVPTSMIDISDGLSSELLHLCKASDKGARIYLNRLPIAKQTYAMADELHSDPVVAALNGGDDYELLFTVPLARRQEVFALGVDVIGHMTEAGTGAALVTPDGQEIALQAQGWK</sequence>
<feature type="domain" description="PurM-like C-terminal" evidence="4">
    <location>
        <begin position="165"/>
        <end position="279"/>
    </location>
</feature>
<keyword evidence="1 2" id="KW-0784">Thiamine biosynthesis</keyword>
<evidence type="ECO:0000256" key="2">
    <source>
        <dbReference type="HAMAP-Rule" id="MF_02128"/>
    </source>
</evidence>
<proteinExistence type="inferred from homology"/>
<feature type="binding site" evidence="2">
    <location>
        <position position="55"/>
    </location>
    <ligand>
        <name>Mg(2+)</name>
        <dbReference type="ChEBI" id="CHEBI:18420"/>
        <label>1</label>
    </ligand>
</feature>
<dbReference type="Pfam" id="PF02769">
    <property type="entry name" value="AIRS_C"/>
    <property type="match status" value="1"/>
</dbReference>
<dbReference type="PIRSF" id="PIRSF005303">
    <property type="entry name" value="Thiam_monoph_kin"/>
    <property type="match status" value="1"/>
</dbReference>
<dbReference type="InterPro" id="IPR036676">
    <property type="entry name" value="PurM-like_C_sf"/>
</dbReference>
<feature type="domain" description="PurM-like N-terminal" evidence="3">
    <location>
        <begin position="37"/>
        <end position="149"/>
    </location>
</feature>
<comment type="caution">
    <text evidence="5">The sequence shown here is derived from an EMBL/GenBank/DDBJ whole genome shotgun (WGS) entry which is preliminary data.</text>
</comment>
<feature type="binding site" evidence="2">
    <location>
        <position position="39"/>
    </location>
    <ligand>
        <name>Mg(2+)</name>
        <dbReference type="ChEBI" id="CHEBI:18420"/>
        <label>3</label>
    </ligand>
</feature>
<dbReference type="EMBL" id="JACOOK010000001">
    <property type="protein sequence ID" value="MBC5615787.1"/>
    <property type="molecule type" value="Genomic_DNA"/>
</dbReference>
<dbReference type="InterPro" id="IPR006283">
    <property type="entry name" value="ThiL-like"/>
</dbReference>
<dbReference type="InterPro" id="IPR010918">
    <property type="entry name" value="PurM-like_C_dom"/>
</dbReference>
<dbReference type="Proteomes" id="UP000636891">
    <property type="component" value="Unassembled WGS sequence"/>
</dbReference>
<feature type="binding site" evidence="2">
    <location>
        <position position="114"/>
    </location>
    <ligand>
        <name>ATP</name>
        <dbReference type="ChEBI" id="CHEBI:30616"/>
    </ligand>
</feature>
<dbReference type="Pfam" id="PF00586">
    <property type="entry name" value="AIRS"/>
    <property type="match status" value="1"/>
</dbReference>
<accession>A0ABR7CJG9</accession>
<feature type="binding site" evidence="2">
    <location>
        <begin position="131"/>
        <end position="132"/>
    </location>
    <ligand>
        <name>ATP</name>
        <dbReference type="ChEBI" id="CHEBI:30616"/>
    </ligand>
</feature>
<comment type="catalytic activity">
    <reaction evidence="2">
        <text>thiamine phosphate + ATP = thiamine diphosphate + ADP</text>
        <dbReference type="Rhea" id="RHEA:15913"/>
        <dbReference type="ChEBI" id="CHEBI:30616"/>
        <dbReference type="ChEBI" id="CHEBI:37575"/>
        <dbReference type="ChEBI" id="CHEBI:58937"/>
        <dbReference type="ChEBI" id="CHEBI:456216"/>
        <dbReference type="EC" id="2.7.4.16"/>
    </reaction>
</comment>
<evidence type="ECO:0000259" key="4">
    <source>
        <dbReference type="Pfam" id="PF02769"/>
    </source>
</evidence>
<keyword evidence="2" id="KW-0067">ATP-binding</keyword>
<dbReference type="PANTHER" id="PTHR30270:SF0">
    <property type="entry name" value="THIAMINE-MONOPHOSPHATE KINASE"/>
    <property type="match status" value="1"/>
</dbReference>
<reference evidence="5 6" key="1">
    <citation type="submission" date="2020-08" db="EMBL/GenBank/DDBJ databases">
        <title>Genome public.</title>
        <authorList>
            <person name="Liu C."/>
            <person name="Sun Q."/>
        </authorList>
    </citation>
    <scope>NUCLEOTIDE SEQUENCE [LARGE SCALE GENOMIC DNA]</scope>
    <source>
        <strain evidence="5 6">New-7</strain>
    </source>
</reference>